<dbReference type="Pfam" id="PF01850">
    <property type="entry name" value="PIN"/>
    <property type="match status" value="1"/>
</dbReference>
<dbReference type="EC" id="3.1.-.-" evidence="6"/>
<feature type="domain" description="PIN" evidence="7">
    <location>
        <begin position="2"/>
        <end position="123"/>
    </location>
</feature>
<dbReference type="GO" id="GO:0016787">
    <property type="term" value="F:hydrolase activity"/>
    <property type="evidence" value="ECO:0007669"/>
    <property type="project" value="UniProtKB-KW"/>
</dbReference>
<dbReference type="AlphaFoldDB" id="A0A852TX83"/>
<dbReference type="InterPro" id="IPR022907">
    <property type="entry name" value="VapC_family"/>
</dbReference>
<name>A0A852TX83_9ACTN</name>
<evidence type="ECO:0000256" key="6">
    <source>
        <dbReference type="HAMAP-Rule" id="MF_00265"/>
    </source>
</evidence>
<dbReference type="RefSeq" id="WP_179644834.1">
    <property type="nucleotide sequence ID" value="NZ_BAAAYY010000031.1"/>
</dbReference>
<dbReference type="PANTHER" id="PTHR38826:SF5">
    <property type="entry name" value="RIBONUCLEASE VAPC13"/>
    <property type="match status" value="1"/>
</dbReference>
<accession>A0A852TX83</accession>
<reference evidence="8 9" key="1">
    <citation type="submission" date="2020-07" db="EMBL/GenBank/DDBJ databases">
        <title>Sequencing the genomes of 1000 actinobacteria strains.</title>
        <authorList>
            <person name="Klenk H.-P."/>
        </authorList>
    </citation>
    <scope>NUCLEOTIDE SEQUENCE [LARGE SCALE GENOMIC DNA]</scope>
    <source>
        <strain evidence="8 9">CXB654</strain>
    </source>
</reference>
<protein>
    <recommendedName>
        <fullName evidence="6">Ribonuclease VapC</fullName>
        <shortName evidence="6">RNase VapC</shortName>
        <ecNumber evidence="6">3.1.-.-</ecNumber>
    </recommendedName>
    <alternativeName>
        <fullName evidence="6">Toxin VapC</fullName>
    </alternativeName>
</protein>
<evidence type="ECO:0000256" key="3">
    <source>
        <dbReference type="ARBA" id="ARBA00022723"/>
    </source>
</evidence>
<evidence type="ECO:0000313" key="8">
    <source>
        <dbReference type="EMBL" id="NYE49116.1"/>
    </source>
</evidence>
<comment type="similarity">
    <text evidence="6">Belongs to the PINc/VapC protein family.</text>
</comment>
<keyword evidence="2 6" id="KW-0540">Nuclease</keyword>
<evidence type="ECO:0000256" key="2">
    <source>
        <dbReference type="ARBA" id="ARBA00022722"/>
    </source>
</evidence>
<keyword evidence="9" id="KW-1185">Reference proteome</keyword>
<dbReference type="SUPFAM" id="SSF88723">
    <property type="entry name" value="PIN domain-like"/>
    <property type="match status" value="1"/>
</dbReference>
<feature type="binding site" evidence="6">
    <location>
        <position position="99"/>
    </location>
    <ligand>
        <name>Mg(2+)</name>
        <dbReference type="ChEBI" id="CHEBI:18420"/>
    </ligand>
</feature>
<dbReference type="Gene3D" id="3.40.50.1010">
    <property type="entry name" value="5'-nuclease"/>
    <property type="match status" value="1"/>
</dbReference>
<evidence type="ECO:0000256" key="5">
    <source>
        <dbReference type="ARBA" id="ARBA00022842"/>
    </source>
</evidence>
<dbReference type="InterPro" id="IPR052106">
    <property type="entry name" value="PINc/VapC_TA"/>
</dbReference>
<dbReference type="GO" id="GO:0090729">
    <property type="term" value="F:toxin activity"/>
    <property type="evidence" value="ECO:0007669"/>
    <property type="project" value="UniProtKB-KW"/>
</dbReference>
<comment type="cofactor">
    <cofactor evidence="6">
        <name>Mg(2+)</name>
        <dbReference type="ChEBI" id="CHEBI:18420"/>
    </cofactor>
</comment>
<evidence type="ECO:0000256" key="4">
    <source>
        <dbReference type="ARBA" id="ARBA00022801"/>
    </source>
</evidence>
<evidence type="ECO:0000256" key="1">
    <source>
        <dbReference type="ARBA" id="ARBA00022649"/>
    </source>
</evidence>
<dbReference type="GO" id="GO:0004540">
    <property type="term" value="F:RNA nuclease activity"/>
    <property type="evidence" value="ECO:0007669"/>
    <property type="project" value="InterPro"/>
</dbReference>
<comment type="function">
    <text evidence="6">Toxic component of a toxin-antitoxin (TA) system. An RNase.</text>
</comment>
<dbReference type="InterPro" id="IPR002716">
    <property type="entry name" value="PIN_dom"/>
</dbReference>
<proteinExistence type="inferred from homology"/>
<keyword evidence="3 6" id="KW-0479">Metal-binding</keyword>
<dbReference type="InterPro" id="IPR029060">
    <property type="entry name" value="PIN-like_dom_sf"/>
</dbReference>
<dbReference type="Proteomes" id="UP000589036">
    <property type="component" value="Unassembled WGS sequence"/>
</dbReference>
<feature type="binding site" evidence="6">
    <location>
        <position position="5"/>
    </location>
    <ligand>
        <name>Mg(2+)</name>
        <dbReference type="ChEBI" id="CHEBI:18420"/>
    </ligand>
</feature>
<gene>
    <name evidence="6" type="primary">vapC</name>
    <name evidence="8" type="ORF">HDA32_004236</name>
</gene>
<organism evidence="8 9">
    <name type="scientific">Spinactinospora alkalitolerans</name>
    <dbReference type="NCBI Taxonomy" id="687207"/>
    <lineage>
        <taxon>Bacteria</taxon>
        <taxon>Bacillati</taxon>
        <taxon>Actinomycetota</taxon>
        <taxon>Actinomycetes</taxon>
        <taxon>Streptosporangiales</taxon>
        <taxon>Nocardiopsidaceae</taxon>
        <taxon>Spinactinospora</taxon>
    </lineage>
</organism>
<evidence type="ECO:0000259" key="7">
    <source>
        <dbReference type="Pfam" id="PF01850"/>
    </source>
</evidence>
<dbReference type="GO" id="GO:0000287">
    <property type="term" value="F:magnesium ion binding"/>
    <property type="evidence" value="ECO:0007669"/>
    <property type="project" value="UniProtKB-UniRule"/>
</dbReference>
<dbReference type="PANTHER" id="PTHR38826">
    <property type="entry name" value="RIBONUCLEASE VAPC13"/>
    <property type="match status" value="1"/>
</dbReference>
<keyword evidence="1 6" id="KW-1277">Toxin-antitoxin system</keyword>
<keyword evidence="4 6" id="KW-0378">Hydrolase</keyword>
<keyword evidence="6" id="KW-0800">Toxin</keyword>
<dbReference type="EMBL" id="JACCCC010000001">
    <property type="protein sequence ID" value="NYE49116.1"/>
    <property type="molecule type" value="Genomic_DNA"/>
</dbReference>
<evidence type="ECO:0000313" key="9">
    <source>
        <dbReference type="Proteomes" id="UP000589036"/>
    </source>
</evidence>
<sequence length="143" mass="15170">MIVLDTTVLVFAVGSEHPLREPCRRLVKAVTDGSIEATTTVEVIQEFAYIRAKRRPRSDAASRAGDYLTLLSPLLMVEEGVLSSGLAVFEAHDRLGSFDSVLAAAARANGATALVSADRAFAAFTDVPHVFPDEAGVKGLIGE</sequence>
<comment type="caution">
    <text evidence="8">The sequence shown here is derived from an EMBL/GenBank/DDBJ whole genome shotgun (WGS) entry which is preliminary data.</text>
</comment>
<keyword evidence="5 6" id="KW-0460">Magnesium</keyword>
<dbReference type="HAMAP" id="MF_00265">
    <property type="entry name" value="VapC_Nob1"/>
    <property type="match status" value="1"/>
</dbReference>